<dbReference type="RefSeq" id="WP_007923870.1">
    <property type="nucleotide sequence ID" value="NZ_ALWX01000002.1"/>
</dbReference>
<keyword evidence="6" id="KW-1185">Reference proteome</keyword>
<protein>
    <recommendedName>
        <fullName evidence="7">DUF3060 domain-containing protein</fullName>
    </recommendedName>
</protein>
<reference evidence="4" key="3">
    <citation type="submission" date="2017-11" db="EMBL/GenBank/DDBJ databases">
        <authorList>
            <person name="Seuylemezian A."/>
            <person name="Cooper K."/>
            <person name="Vaishampayan P."/>
        </authorList>
    </citation>
    <scope>NUCLEOTIDE SEQUENCE</scope>
    <source>
        <strain evidence="4">PVAS-1</strain>
    </source>
</reference>
<evidence type="ECO:0000313" key="5">
    <source>
        <dbReference type="Proteomes" id="UP000004474"/>
    </source>
</evidence>
<reference evidence="4 6" key="1">
    <citation type="journal article" date="2009" name="Int. J. Syst. Evol. Microbiol.">
        <title>Janibacter hoylei sp. nov., Bacillus isronensis sp. nov. and Bacillus aryabhattai sp. nov., isolated from cryotubes used for collecting air from the upper atmosphere.</title>
        <authorList>
            <person name="Shivaji S."/>
            <person name="Chaturvedi P."/>
            <person name="Begum Z."/>
            <person name="Pindi P.K."/>
            <person name="Manorama R."/>
            <person name="Padmanaban D.A."/>
            <person name="Shouche Y.S."/>
            <person name="Pawar S."/>
            <person name="Vaishampayan P."/>
            <person name="Dutt C.B."/>
            <person name="Datta G.N."/>
            <person name="Manchanda R.K."/>
            <person name="Rao U.R."/>
            <person name="Bhargava P.M."/>
            <person name="Narlikar J.V."/>
        </authorList>
    </citation>
    <scope>NUCLEOTIDE SEQUENCE [LARGE SCALE GENOMIC DNA]</scope>
    <source>
        <strain evidence="4 6">PVAS-1</strain>
    </source>
</reference>
<dbReference type="EMBL" id="PIPF01000005">
    <property type="protein sequence ID" value="RWU84339.1"/>
    <property type="molecule type" value="Genomic_DNA"/>
</dbReference>
<evidence type="ECO:0000313" key="4">
    <source>
        <dbReference type="EMBL" id="RWU84339.1"/>
    </source>
</evidence>
<dbReference type="OrthoDB" id="571373at2"/>
<name>K1E6W3_9MICO</name>
<evidence type="ECO:0000256" key="2">
    <source>
        <dbReference type="SAM" id="SignalP"/>
    </source>
</evidence>
<dbReference type="eggNOG" id="ENOG5032R0F">
    <property type="taxonomic scope" value="Bacteria"/>
</dbReference>
<dbReference type="Gene3D" id="2.160.20.20">
    <property type="match status" value="1"/>
</dbReference>
<keyword evidence="2" id="KW-0732">Signal</keyword>
<feature type="signal peptide" evidence="2">
    <location>
        <begin position="1"/>
        <end position="27"/>
    </location>
</feature>
<proteinExistence type="predicted"/>
<feature type="chain" id="PRO_5044735180" description="DUF3060 domain-containing protein" evidence="2">
    <location>
        <begin position="28"/>
        <end position="168"/>
    </location>
</feature>
<dbReference type="AlphaFoldDB" id="K1E6W3"/>
<organism evidence="3 5">
    <name type="scientific">Janibacter hoylei PVAS-1</name>
    <dbReference type="NCBI Taxonomy" id="1210046"/>
    <lineage>
        <taxon>Bacteria</taxon>
        <taxon>Bacillati</taxon>
        <taxon>Actinomycetota</taxon>
        <taxon>Actinomycetes</taxon>
        <taxon>Micrococcales</taxon>
        <taxon>Intrasporangiaceae</taxon>
        <taxon>Janibacter</taxon>
    </lineage>
</organism>
<feature type="compositionally biased region" description="Basic and acidic residues" evidence="1">
    <location>
        <begin position="159"/>
        <end position="168"/>
    </location>
</feature>
<dbReference type="InterPro" id="IPR012332">
    <property type="entry name" value="Autotransporter_pectin_lyase_C"/>
</dbReference>
<comment type="caution">
    <text evidence="3">The sequence shown here is derived from an EMBL/GenBank/DDBJ whole genome shotgun (WGS) entry which is preliminary data.</text>
</comment>
<evidence type="ECO:0000313" key="6">
    <source>
        <dbReference type="Proteomes" id="UP000288711"/>
    </source>
</evidence>
<gene>
    <name evidence="3" type="ORF">B277_00460</name>
    <name evidence="4" type="ORF">CWN80_05865</name>
</gene>
<dbReference type="PATRIC" id="fig|1210046.3.peg.93"/>
<sequence length="168" mass="17572">MKRILSTLAASGLVLTAAVATAPSAAAGDRTCRGTIGKVTVDDVKVPKGATCTLKGTRVKGNITVGSKAVLKGHNMRVDGNIQSSGHRSVALGYNTIDGNIQLKSGGSMSIRKNTVDGDIQVFSNKSGAKNIYDNRVDGNLQCKSNSPAPKGARNKVKGNKEDQCRRF</sequence>
<reference evidence="3 5" key="2">
    <citation type="journal article" date="2012" name="J. Bacteriol.">
        <title>Genome Sequence of Janibacter hoylei MTCC8307, Isolated from the Stratospheric Air.</title>
        <authorList>
            <person name="Pawar S.P."/>
            <person name="Dhotre D.P."/>
            <person name="Shetty S.A."/>
            <person name="Chowdhury S.P."/>
            <person name="Chaudhari B.L."/>
            <person name="Shouche Y.S."/>
        </authorList>
    </citation>
    <scope>NUCLEOTIDE SEQUENCE [LARGE SCALE GENOMIC DNA]</scope>
    <source>
        <strain evidence="3 5">PVAS-1</strain>
    </source>
</reference>
<dbReference type="Proteomes" id="UP000004474">
    <property type="component" value="Unassembled WGS sequence"/>
</dbReference>
<dbReference type="Proteomes" id="UP000288711">
    <property type="component" value="Unassembled WGS sequence"/>
</dbReference>
<dbReference type="STRING" id="1210046.B277_00460"/>
<feature type="region of interest" description="Disordered" evidence="1">
    <location>
        <begin position="141"/>
        <end position="168"/>
    </location>
</feature>
<dbReference type="EMBL" id="ALWX01000002">
    <property type="protein sequence ID" value="EKA62786.1"/>
    <property type="molecule type" value="Genomic_DNA"/>
</dbReference>
<evidence type="ECO:0000256" key="1">
    <source>
        <dbReference type="SAM" id="MobiDB-lite"/>
    </source>
</evidence>
<evidence type="ECO:0008006" key="7">
    <source>
        <dbReference type="Google" id="ProtNLM"/>
    </source>
</evidence>
<evidence type="ECO:0000313" key="3">
    <source>
        <dbReference type="EMBL" id="EKA62786.1"/>
    </source>
</evidence>
<accession>K1E6W3</accession>